<gene>
    <name evidence="2" type="ORF">L914_12717</name>
</gene>
<dbReference type="Proteomes" id="UP000054532">
    <property type="component" value="Unassembled WGS sequence"/>
</dbReference>
<organism evidence="2">
    <name type="scientific">Phytophthora nicotianae</name>
    <name type="common">Potato buckeye rot agent</name>
    <name type="synonym">Phytophthora parasitica</name>
    <dbReference type="NCBI Taxonomy" id="4792"/>
    <lineage>
        <taxon>Eukaryota</taxon>
        <taxon>Sar</taxon>
        <taxon>Stramenopiles</taxon>
        <taxon>Oomycota</taxon>
        <taxon>Peronosporomycetes</taxon>
        <taxon>Peronosporales</taxon>
        <taxon>Peronosporaceae</taxon>
        <taxon>Phytophthora</taxon>
    </lineage>
</organism>
<feature type="non-terminal residue" evidence="2">
    <location>
        <position position="68"/>
    </location>
</feature>
<sequence>MVVCFHISQGPRAAYFGAVTMGGADLIVDTCVIHDLSFPRCASENDRVQETLHSKSRMTEPNTSSPDF</sequence>
<feature type="region of interest" description="Disordered" evidence="1">
    <location>
        <begin position="49"/>
        <end position="68"/>
    </location>
</feature>
<name>W2MYM1_PHYNI</name>
<proteinExistence type="predicted"/>
<reference evidence="2" key="1">
    <citation type="submission" date="2013-11" db="EMBL/GenBank/DDBJ databases">
        <title>The Genome Sequence of Phytophthora parasitica IAC_01/95.</title>
        <authorList>
            <consortium name="The Broad Institute Genomics Platform"/>
            <person name="Russ C."/>
            <person name="Tyler B."/>
            <person name="Panabieres F."/>
            <person name="Shan W."/>
            <person name="Tripathy S."/>
            <person name="Grunwald N."/>
            <person name="Machado M."/>
            <person name="Johnson C.S."/>
            <person name="Arredondo F."/>
            <person name="Hong C."/>
            <person name="Coffey M."/>
            <person name="Young S.K."/>
            <person name="Zeng Q."/>
            <person name="Gargeya S."/>
            <person name="Fitzgerald M."/>
            <person name="Abouelleil A."/>
            <person name="Alvarado L."/>
            <person name="Chapman S.B."/>
            <person name="Gainer-Dewar J."/>
            <person name="Goldberg J."/>
            <person name="Griggs A."/>
            <person name="Gujja S."/>
            <person name="Hansen M."/>
            <person name="Howarth C."/>
            <person name="Imamovic A."/>
            <person name="Ireland A."/>
            <person name="Larimer J."/>
            <person name="McCowan C."/>
            <person name="Murphy C."/>
            <person name="Pearson M."/>
            <person name="Poon T.W."/>
            <person name="Priest M."/>
            <person name="Roberts A."/>
            <person name="Saif S."/>
            <person name="Shea T."/>
            <person name="Sykes S."/>
            <person name="Wortman J."/>
            <person name="Nusbaum C."/>
            <person name="Birren B."/>
        </authorList>
    </citation>
    <scope>NUCLEOTIDE SEQUENCE [LARGE SCALE GENOMIC DNA]</scope>
    <source>
        <strain evidence="2">IAC_01/95</strain>
    </source>
</reference>
<dbReference type="AlphaFoldDB" id="W2MYM1"/>
<accession>W2MYM1</accession>
<evidence type="ECO:0000256" key="1">
    <source>
        <dbReference type="SAM" id="MobiDB-lite"/>
    </source>
</evidence>
<protein>
    <submittedName>
        <fullName evidence="2">Uncharacterized protein</fullName>
    </submittedName>
</protein>
<feature type="compositionally biased region" description="Polar residues" evidence="1">
    <location>
        <begin position="59"/>
        <end position="68"/>
    </location>
</feature>
<evidence type="ECO:0000313" key="2">
    <source>
        <dbReference type="EMBL" id="ETM41517.1"/>
    </source>
</evidence>
<dbReference type="EMBL" id="KI694051">
    <property type="protein sequence ID" value="ETM41517.1"/>
    <property type="molecule type" value="Genomic_DNA"/>
</dbReference>